<accession>A0A8X7QVF4</accession>
<organism evidence="2 3">
    <name type="scientific">Brassica carinata</name>
    <name type="common">Ethiopian mustard</name>
    <name type="synonym">Abyssinian cabbage</name>
    <dbReference type="NCBI Taxonomy" id="52824"/>
    <lineage>
        <taxon>Eukaryota</taxon>
        <taxon>Viridiplantae</taxon>
        <taxon>Streptophyta</taxon>
        <taxon>Embryophyta</taxon>
        <taxon>Tracheophyta</taxon>
        <taxon>Spermatophyta</taxon>
        <taxon>Magnoliopsida</taxon>
        <taxon>eudicotyledons</taxon>
        <taxon>Gunneridae</taxon>
        <taxon>Pentapetalae</taxon>
        <taxon>rosids</taxon>
        <taxon>malvids</taxon>
        <taxon>Brassicales</taxon>
        <taxon>Brassicaceae</taxon>
        <taxon>Brassiceae</taxon>
        <taxon>Brassica</taxon>
    </lineage>
</organism>
<feature type="region of interest" description="Disordered" evidence="1">
    <location>
        <begin position="268"/>
        <end position="400"/>
    </location>
</feature>
<feature type="compositionally biased region" description="Polar residues" evidence="1">
    <location>
        <begin position="268"/>
        <end position="277"/>
    </location>
</feature>
<reference evidence="2 3" key="1">
    <citation type="submission" date="2020-02" db="EMBL/GenBank/DDBJ databases">
        <authorList>
            <person name="Ma Q."/>
            <person name="Huang Y."/>
            <person name="Song X."/>
            <person name="Pei D."/>
        </authorList>
    </citation>
    <scope>NUCLEOTIDE SEQUENCE [LARGE SCALE GENOMIC DNA]</scope>
    <source>
        <strain evidence="2">Sxm20200214</strain>
        <tissue evidence="2">Leaf</tissue>
    </source>
</reference>
<dbReference type="EMBL" id="JAAMPC010000012">
    <property type="protein sequence ID" value="KAG2274533.1"/>
    <property type="molecule type" value="Genomic_DNA"/>
</dbReference>
<feature type="compositionally biased region" description="Basic and acidic residues" evidence="1">
    <location>
        <begin position="384"/>
        <end position="400"/>
    </location>
</feature>
<feature type="compositionally biased region" description="Polar residues" evidence="1">
    <location>
        <begin position="288"/>
        <end position="298"/>
    </location>
</feature>
<dbReference type="OrthoDB" id="1108271at2759"/>
<comment type="caution">
    <text evidence="2">The sequence shown here is derived from an EMBL/GenBank/DDBJ whole genome shotgun (WGS) entry which is preliminary data.</text>
</comment>
<evidence type="ECO:0000256" key="1">
    <source>
        <dbReference type="SAM" id="MobiDB-lite"/>
    </source>
</evidence>
<protein>
    <submittedName>
        <fullName evidence="2">Uncharacterized protein</fullName>
    </submittedName>
</protein>
<dbReference type="Proteomes" id="UP000886595">
    <property type="component" value="Unassembled WGS sequence"/>
</dbReference>
<proteinExistence type="predicted"/>
<evidence type="ECO:0000313" key="3">
    <source>
        <dbReference type="Proteomes" id="UP000886595"/>
    </source>
</evidence>
<feature type="compositionally biased region" description="Polar residues" evidence="1">
    <location>
        <begin position="350"/>
        <end position="365"/>
    </location>
</feature>
<dbReference type="AlphaFoldDB" id="A0A8X7QVF4"/>
<gene>
    <name evidence="2" type="ORF">Bca52824_057088</name>
</gene>
<evidence type="ECO:0000313" key="2">
    <source>
        <dbReference type="EMBL" id="KAG2274533.1"/>
    </source>
</evidence>
<feature type="compositionally biased region" description="Basic and acidic residues" evidence="1">
    <location>
        <begin position="301"/>
        <end position="321"/>
    </location>
</feature>
<sequence length="400" mass="44249">MRRALDLTLAEKKMNLAEWALNCYKKGMLDQIVDPFLKGKITPECFKKFAEINRYEMCTRPGHRETVYGRCSVELRVRVAASGKRGREREGDMDPLSMVLASNLPDGSGRSFDASYSGSLQGLHNLHGSYNVGNMRGTLSSRNSSMNSIPSPGVQQPNGSFPVKDLIQVTYMLLSLSYLIIAHMGIPESQTEDELMELVVLFLGFSPRLSNRNSVPMGMSQLLANAGPRITSNAMGNMVGGGNSRNISSGGLSIPGLSSRLNLGANSGSGLSVQGQNRMLGGLPQEDQPANTELSPQDDNYYGRRDRSTRCHSQELGSERQRHQKRRGCSLMTRHALSRKPPNPGDNTERGSSQHAPTTENQPQDLTLAKRIRTNQETETQNQPRRDLAEGRRKMKDRRD</sequence>
<keyword evidence="3" id="KW-1185">Reference proteome</keyword>
<name>A0A8X7QVF4_BRACI</name>